<evidence type="ECO:0000256" key="1">
    <source>
        <dbReference type="ARBA" id="ARBA00005594"/>
    </source>
</evidence>
<dbReference type="InterPro" id="IPR049437">
    <property type="entry name" value="tRNA-synt_1c_C2"/>
</dbReference>
<proteinExistence type="inferred from homology"/>
<dbReference type="InterPro" id="IPR014729">
    <property type="entry name" value="Rossmann-like_a/b/a_fold"/>
</dbReference>
<gene>
    <name evidence="13" type="ORF">DI09_7p270</name>
</gene>
<dbReference type="Gene3D" id="3.40.50.620">
    <property type="entry name" value="HUPs"/>
    <property type="match status" value="1"/>
</dbReference>
<sequence>MASTAGIDDLISKFTRIGIDIKKAKETASNSKLSSTLTLAIDSAGVSHNGCPKPSGMLLYTLASTCPKEKESFLIPILSKAIADNLITRDVQIQSAISDAKPSFSKEEIYNCAGIGVSVSESEIDDAISRVLNAQESPSSIHIAQLLKLVRDEPKIKFANGKTVKERAESLLLQAQQKRKENESVLAPVSETTSSENFRSFYGAVLKLHKPGENPQLSEEIRQAHLKATGGRVVTRFPPEPNGFLHIGHAKAINFNFNYAKAHGGYTYLRFDDTNPEAEKPIYYDAIRESVQWLGFTPCAETASSDYFQKLYDIAKLLVSEGKAYVCHQTAEEIHASRGGDDKGPRTPSPWRDRPIEESVRIFQEMYEGKWKPETATLRLRQDMDSHNPFMWDLVAYRILDTPHCLTGSTWHIYPMYDYTHCLCDSFENISHSFCTTEFILAREAYYWVCDAARVYKPVQWEYGRLNITNTVLSKRKLTKLVSSGVVDGWDDPRIYTIAGIRRRGFTPEAVNKFVENIGITTAFTTVDVRLLESYVREHLNEIAPRVMAILEPLHVEISLKSWNEVALPAVIEAGGVLRDDGYYWISVPDFPSSASTGKAVSSKWIPISRTISIDRSDFDPNGDSDYRRLTLTQPVGLFKASFSIQISPGYHGNSNVLPVEAVSVATCPPRTFIQWVESNKNCPAEIRLYSDLFKSLSPDDAPGGWLSDIAESSLIVHKHSMVDLRVSCAPVESKFQFQRLGYFCVDKDSSGGNLVFNRTVTLKEDPTKKY</sequence>
<keyword evidence="4 9" id="KW-0547">Nucleotide-binding</keyword>
<dbReference type="Gene3D" id="2.40.240.10">
    <property type="entry name" value="Ribosomal Protein L25, Chain P"/>
    <property type="match status" value="2"/>
</dbReference>
<dbReference type="PRINTS" id="PR00987">
    <property type="entry name" value="TRNASYNTHGLU"/>
</dbReference>
<organism evidence="13 14">
    <name type="scientific">Mitosporidium daphniae</name>
    <dbReference type="NCBI Taxonomy" id="1485682"/>
    <lineage>
        <taxon>Eukaryota</taxon>
        <taxon>Fungi</taxon>
        <taxon>Fungi incertae sedis</taxon>
        <taxon>Microsporidia</taxon>
        <taxon>Mitosporidium</taxon>
    </lineage>
</organism>
<name>A0A098VMG7_9MICR</name>
<dbReference type="RefSeq" id="XP_013236675.1">
    <property type="nucleotide sequence ID" value="XM_013381221.1"/>
</dbReference>
<accession>A0A098VMG7</accession>
<keyword evidence="5 9" id="KW-0067">ATP-binding</keyword>
<dbReference type="InterPro" id="IPR004514">
    <property type="entry name" value="Gln-tRNA-synth"/>
</dbReference>
<evidence type="ECO:0000259" key="12">
    <source>
        <dbReference type="Pfam" id="PF20974"/>
    </source>
</evidence>
<dbReference type="FunFam" id="1.10.1160.10:FF:000001">
    <property type="entry name" value="Glutamine--tRNA ligase"/>
    <property type="match status" value="1"/>
</dbReference>
<dbReference type="GO" id="GO:0006425">
    <property type="term" value="P:glutaminyl-tRNA aminoacylation"/>
    <property type="evidence" value="ECO:0007669"/>
    <property type="project" value="InterPro"/>
</dbReference>
<dbReference type="VEuPathDB" id="MicrosporidiaDB:DI09_7p270"/>
<dbReference type="InterPro" id="IPR011035">
    <property type="entry name" value="Ribosomal_bL25/Gln-tRNA_synth"/>
</dbReference>
<dbReference type="PANTHER" id="PTHR43097:SF4">
    <property type="entry name" value="GLUTAMINE--TRNA LIGASE"/>
    <property type="match status" value="1"/>
</dbReference>
<dbReference type="InterPro" id="IPR020056">
    <property type="entry name" value="Rbsml_bL25/Gln-tRNA_synth_N"/>
</dbReference>
<dbReference type="InterPro" id="IPR050132">
    <property type="entry name" value="Gln/Glu-tRNA_Ligase"/>
</dbReference>
<feature type="domain" description="Glutamyl/glutaminyl-tRNA synthetase class Ib catalytic" evidence="10">
    <location>
        <begin position="233"/>
        <end position="541"/>
    </location>
</feature>
<evidence type="ECO:0000256" key="9">
    <source>
        <dbReference type="RuleBase" id="RU363037"/>
    </source>
</evidence>
<keyword evidence="7 9" id="KW-0030">Aminoacyl-tRNA synthetase</keyword>
<evidence type="ECO:0000256" key="4">
    <source>
        <dbReference type="ARBA" id="ARBA00022741"/>
    </source>
</evidence>
<dbReference type="GO" id="GO:0005829">
    <property type="term" value="C:cytosol"/>
    <property type="evidence" value="ECO:0007669"/>
    <property type="project" value="TreeGrafter"/>
</dbReference>
<dbReference type="GO" id="GO:0004819">
    <property type="term" value="F:glutamine-tRNA ligase activity"/>
    <property type="evidence" value="ECO:0007669"/>
    <property type="project" value="UniProtKB-EC"/>
</dbReference>
<dbReference type="SUPFAM" id="SSF50715">
    <property type="entry name" value="Ribosomal protein L25-like"/>
    <property type="match status" value="1"/>
</dbReference>
<dbReference type="InterPro" id="IPR007639">
    <property type="entry name" value="Gln-tRNA-synth_Ib_RNA-bd_N"/>
</dbReference>
<evidence type="ECO:0000256" key="8">
    <source>
        <dbReference type="ARBA" id="ARBA00048270"/>
    </source>
</evidence>
<keyword evidence="14" id="KW-1185">Reference proteome</keyword>
<dbReference type="Pfam" id="PF00749">
    <property type="entry name" value="tRNA-synt_1c"/>
    <property type="match status" value="1"/>
</dbReference>
<evidence type="ECO:0000259" key="11">
    <source>
        <dbReference type="Pfam" id="PF04558"/>
    </source>
</evidence>
<dbReference type="PANTHER" id="PTHR43097">
    <property type="entry name" value="GLUTAMINE-TRNA LIGASE"/>
    <property type="match status" value="1"/>
</dbReference>
<comment type="catalytic activity">
    <reaction evidence="8">
        <text>tRNA(Gln) + L-glutamine + ATP = L-glutaminyl-tRNA(Gln) + AMP + diphosphate</text>
        <dbReference type="Rhea" id="RHEA:20121"/>
        <dbReference type="Rhea" id="RHEA-COMP:9662"/>
        <dbReference type="Rhea" id="RHEA-COMP:9681"/>
        <dbReference type="ChEBI" id="CHEBI:30616"/>
        <dbReference type="ChEBI" id="CHEBI:33019"/>
        <dbReference type="ChEBI" id="CHEBI:58359"/>
        <dbReference type="ChEBI" id="CHEBI:78442"/>
        <dbReference type="ChEBI" id="CHEBI:78521"/>
        <dbReference type="ChEBI" id="CHEBI:456215"/>
        <dbReference type="EC" id="6.1.1.18"/>
    </reaction>
</comment>
<dbReference type="AlphaFoldDB" id="A0A098VMG7"/>
<evidence type="ECO:0000256" key="3">
    <source>
        <dbReference type="ARBA" id="ARBA00022598"/>
    </source>
</evidence>
<dbReference type="Pfam" id="PF04558">
    <property type="entry name" value="tRNA_synt_1c_R1"/>
    <property type="match status" value="1"/>
</dbReference>
<reference evidence="13 14" key="1">
    <citation type="submission" date="2014-04" db="EMBL/GenBank/DDBJ databases">
        <title>A new species of microsporidia sheds light on the evolution of extreme parasitism.</title>
        <authorList>
            <person name="Haag K.L."/>
            <person name="James T.Y."/>
            <person name="Larsson R."/>
            <person name="Schaer T.M."/>
            <person name="Refardt D."/>
            <person name="Pombert J.-F."/>
            <person name="Ebert D."/>
        </authorList>
    </citation>
    <scope>NUCLEOTIDE SEQUENCE [LARGE SCALE GENOMIC DNA]</scope>
    <source>
        <strain evidence="13 14">UGP3</strain>
        <tissue evidence="13">Spores</tissue>
    </source>
</reference>
<evidence type="ECO:0000313" key="14">
    <source>
        <dbReference type="Proteomes" id="UP000029725"/>
    </source>
</evidence>
<feature type="domain" description="Glutaminyl-tRNA synthetase class Ib non-specific RNA-binding" evidence="11">
    <location>
        <begin position="9"/>
        <end position="161"/>
    </location>
</feature>
<feature type="domain" description="tRNA synthetases class I (E and Q) anti-codon binding" evidence="12">
    <location>
        <begin position="673"/>
        <end position="747"/>
    </location>
</feature>
<keyword evidence="6 9" id="KW-0648">Protein biosynthesis</keyword>
<dbReference type="GeneID" id="25260856"/>
<dbReference type="InterPro" id="IPR042558">
    <property type="entry name" value="Gln-tRNA-synth_Ib_RNA-bd_N_1"/>
</dbReference>
<comment type="similarity">
    <text evidence="1 9">Belongs to the class-I aminoacyl-tRNA synthetase family.</text>
</comment>
<dbReference type="InterPro" id="IPR000924">
    <property type="entry name" value="Glu/Gln-tRNA-synth"/>
</dbReference>
<dbReference type="Proteomes" id="UP000029725">
    <property type="component" value="Unassembled WGS sequence"/>
</dbReference>
<dbReference type="EC" id="6.1.1.18" evidence="2"/>
<dbReference type="GO" id="GO:0005524">
    <property type="term" value="F:ATP binding"/>
    <property type="evidence" value="ECO:0007669"/>
    <property type="project" value="UniProtKB-KW"/>
</dbReference>
<evidence type="ECO:0000256" key="7">
    <source>
        <dbReference type="ARBA" id="ARBA00023146"/>
    </source>
</evidence>
<dbReference type="FunFam" id="3.40.50.620:FF:000037">
    <property type="entry name" value="Glutamine--tRNA ligase cytoplasmic"/>
    <property type="match status" value="1"/>
</dbReference>
<dbReference type="HOGENOM" id="CLU_001882_2_3_1"/>
<evidence type="ECO:0000256" key="6">
    <source>
        <dbReference type="ARBA" id="ARBA00022917"/>
    </source>
</evidence>
<dbReference type="PROSITE" id="PS00178">
    <property type="entry name" value="AA_TRNA_LIGASE_I"/>
    <property type="match status" value="1"/>
</dbReference>
<dbReference type="InterPro" id="IPR020058">
    <property type="entry name" value="Glu/Gln-tRNA-synth_Ib_cat-dom"/>
</dbReference>
<evidence type="ECO:0000313" key="13">
    <source>
        <dbReference type="EMBL" id="KGG50248.1"/>
    </source>
</evidence>
<dbReference type="EMBL" id="JMKJ01000590">
    <property type="protein sequence ID" value="KGG50248.1"/>
    <property type="molecule type" value="Genomic_DNA"/>
</dbReference>
<evidence type="ECO:0000259" key="10">
    <source>
        <dbReference type="Pfam" id="PF00749"/>
    </source>
</evidence>
<protein>
    <recommendedName>
        <fullName evidence="2">glutamine--tRNA ligase</fullName>
        <ecNumber evidence="2">6.1.1.18</ecNumber>
    </recommendedName>
</protein>
<dbReference type="OrthoDB" id="10250478at2759"/>
<evidence type="ECO:0000256" key="5">
    <source>
        <dbReference type="ARBA" id="ARBA00022840"/>
    </source>
</evidence>
<comment type="caution">
    <text evidence="13">The sequence shown here is derived from an EMBL/GenBank/DDBJ whole genome shotgun (WGS) entry which is preliminary data.</text>
</comment>
<dbReference type="Gene3D" id="1.10.8.1290">
    <property type="entry name" value="Glutaminyl-tRNA synthetase, non-specific RNA binding region part 1, domain 1"/>
    <property type="match status" value="1"/>
</dbReference>
<dbReference type="InterPro" id="IPR001412">
    <property type="entry name" value="aa-tRNA-synth_I_CS"/>
</dbReference>
<dbReference type="SUPFAM" id="SSF52374">
    <property type="entry name" value="Nucleotidylyl transferase"/>
    <property type="match status" value="1"/>
</dbReference>
<keyword evidence="3 9" id="KW-0436">Ligase</keyword>
<evidence type="ECO:0000256" key="2">
    <source>
        <dbReference type="ARBA" id="ARBA00012836"/>
    </source>
</evidence>
<dbReference type="NCBIfam" id="TIGR00440">
    <property type="entry name" value="glnS"/>
    <property type="match status" value="1"/>
</dbReference>
<dbReference type="Pfam" id="PF20974">
    <property type="entry name" value="tRNA-synt_1c_C2"/>
    <property type="match status" value="1"/>
</dbReference>